<feature type="signal peptide" evidence="2">
    <location>
        <begin position="1"/>
        <end position="21"/>
    </location>
</feature>
<dbReference type="InterPro" id="IPR035986">
    <property type="entry name" value="PKD_dom_sf"/>
</dbReference>
<dbReference type="InterPro" id="IPR013783">
    <property type="entry name" value="Ig-like_fold"/>
</dbReference>
<dbReference type="Pfam" id="PF18962">
    <property type="entry name" value="Por_Secre_tail"/>
    <property type="match status" value="1"/>
</dbReference>
<evidence type="ECO:0000256" key="1">
    <source>
        <dbReference type="ARBA" id="ARBA00022729"/>
    </source>
</evidence>
<protein>
    <submittedName>
        <fullName evidence="4">BspA family leucine-rich repeat surface protein</fullName>
    </submittedName>
</protein>
<dbReference type="CDD" id="cd00146">
    <property type="entry name" value="PKD"/>
    <property type="match status" value="2"/>
</dbReference>
<proteinExistence type="predicted"/>
<sequence length="1076" mass="118520">MVKNYLTLLFLFSFSSVFSQAFITTWKTDNPGASADNQITIPTFSGEIYNYTIDWGDGTSNTNVTGDITHTYGLPGTYQVSISGTFPRIFFNFFPEDEAKDYEKLLSVDQWGSVQWSSMDNAFARCSNLDIKAVDIPDLSNVTSMSLMFRGCSSLIGNDSFSVWDVSNVNAMFGVFLDAPLFNQDIGGWDVSNVTDMGAMFSGATSFNQDIGAWDVSQVTRMVNMFSRASSFNQDIGGWDVSLVDDMSSMFFEANSFNSDINGWDVSNVTNMTTMFLGNQAFNQPLDNWDVSGVTSMALMFFFASEFNQDISSWDVSNVTGMNGMFQNAASFDQDLSAWDVSNVTDMDLMFFDTKLSTANYDKLLKGWSSLPSLQNNVIFHAGNSQYCGSVDERQSIIDTYGWTITDDGPNSECFFMTTWKTDNPGGSEDNQISIPTFPGEAYNYTVDWGDGTIDTNVSGSIVHSFDQSGIYEVRIRGQFPAIYFANQGDAQKLLSIDQWGHIKWENMIQAFKGCSNMDVLAVDIPDFSNTTNISGMFANCTALEGNDSFENWDVSGIDWMAELFNSAEKFNQDIGSWDVGNVRSMGSMFIGASSFNQDIGGWDVGNVSTMQAMFQGAESFNQDIGGWDVGNVETMLQMFAGARAFNQDIGNWNVSSVNRMASMFGSAAAFNQDISGWDVSNVTDMSTMFLFATSFNYDFDGWDVSNVIDMGSMFQNASAFDQDLSLWDVSNVTDMTSMFLNTGLSLINYDRTLNAWADLPNLQTNVAFNAGSSQFCESAEARQFIIDTYGWNVMDGGESPLCNQDNDGDGVFDHKDDCLNTLPGVAVNNNGCDFVPNDAIQVFVSTPSCTGSSDGSIEVTTSISGYLLDISIEGTGVSDQFDDVDSDEGLKIDDLPVGSYTVVISIPEILFEQTYGVSVNEIDSVSGKRSQLDTKARTASYIVSGSKTYEVSINGESNYYSFESTESRTLVLENLMGQNEVVISGENDCQGNITDSFFVGDAIQIYPTISSSDINLLTSSDKVGLRIYSLEGRLVKELHYDQKENNVDISMLESGLYIFLINVDGREETLKVIKR</sequence>
<evidence type="ECO:0000256" key="2">
    <source>
        <dbReference type="SAM" id="SignalP"/>
    </source>
</evidence>
<dbReference type="GO" id="GO:0005509">
    <property type="term" value="F:calcium ion binding"/>
    <property type="evidence" value="ECO:0007669"/>
    <property type="project" value="InterPro"/>
</dbReference>
<dbReference type="PROSITE" id="PS50093">
    <property type="entry name" value="PKD"/>
    <property type="match status" value="1"/>
</dbReference>
<dbReference type="Proteomes" id="UP000667650">
    <property type="component" value="Unassembled WGS sequence"/>
</dbReference>
<comment type="caution">
    <text evidence="4">The sequence shown here is derived from an EMBL/GenBank/DDBJ whole genome shotgun (WGS) entry which is preliminary data.</text>
</comment>
<keyword evidence="1 2" id="KW-0732">Signal</keyword>
<dbReference type="Pfam" id="PF03382">
    <property type="entry name" value="DUF285"/>
    <property type="match status" value="2"/>
</dbReference>
<dbReference type="InterPro" id="IPR011889">
    <property type="entry name" value="Liste_lipo_26"/>
</dbReference>
<dbReference type="InterPro" id="IPR026444">
    <property type="entry name" value="Secre_tail"/>
</dbReference>
<dbReference type="AlphaFoldDB" id="A0A964WXY1"/>
<accession>A0A964WXY1</accession>
<dbReference type="Gene3D" id="2.60.40.10">
    <property type="entry name" value="Immunoglobulins"/>
    <property type="match status" value="1"/>
</dbReference>
<dbReference type="SUPFAM" id="SSF103647">
    <property type="entry name" value="TSP type-3 repeat"/>
    <property type="match status" value="1"/>
</dbReference>
<dbReference type="EMBL" id="JAAABI010000004">
    <property type="protein sequence ID" value="NAY92636.1"/>
    <property type="molecule type" value="Genomic_DNA"/>
</dbReference>
<dbReference type="InterPro" id="IPR028974">
    <property type="entry name" value="TSP_type-3_rpt"/>
</dbReference>
<gene>
    <name evidence="4" type="ORF">GTQ34_11975</name>
</gene>
<dbReference type="InterPro" id="IPR005046">
    <property type="entry name" value="DUF285"/>
</dbReference>
<feature type="domain" description="PKD" evidence="3">
    <location>
        <begin position="45"/>
        <end position="85"/>
    </location>
</feature>
<evidence type="ECO:0000313" key="4">
    <source>
        <dbReference type="EMBL" id="NAY92636.1"/>
    </source>
</evidence>
<dbReference type="RefSeq" id="WP_166524055.1">
    <property type="nucleotide sequence ID" value="NZ_JAAABI010000004.1"/>
</dbReference>
<organism evidence="4 5">
    <name type="scientific">Flagellimonas ochracea</name>
    <dbReference type="NCBI Taxonomy" id="2696472"/>
    <lineage>
        <taxon>Bacteria</taxon>
        <taxon>Pseudomonadati</taxon>
        <taxon>Bacteroidota</taxon>
        <taxon>Flavobacteriia</taxon>
        <taxon>Flavobacteriales</taxon>
        <taxon>Flavobacteriaceae</taxon>
        <taxon>Flagellimonas</taxon>
    </lineage>
</organism>
<keyword evidence="5" id="KW-1185">Reference proteome</keyword>
<dbReference type="SUPFAM" id="SSF49299">
    <property type="entry name" value="PKD domain"/>
    <property type="match status" value="1"/>
</dbReference>
<evidence type="ECO:0000259" key="3">
    <source>
        <dbReference type="PROSITE" id="PS50093"/>
    </source>
</evidence>
<name>A0A964WXY1_9FLAO</name>
<feature type="chain" id="PRO_5037638765" evidence="2">
    <location>
        <begin position="22"/>
        <end position="1076"/>
    </location>
</feature>
<evidence type="ECO:0000313" key="5">
    <source>
        <dbReference type="Proteomes" id="UP000667650"/>
    </source>
</evidence>
<dbReference type="Pfam" id="PF00801">
    <property type="entry name" value="PKD"/>
    <property type="match status" value="1"/>
</dbReference>
<reference evidence="4" key="1">
    <citation type="submission" date="2020-01" db="EMBL/GenBank/DDBJ databases">
        <title>Muricauda ochracea sp. nov., isolated from a tidal flat of Garorim bay in Korea.</title>
        <authorList>
            <person name="Kim D."/>
            <person name="Yoo Y."/>
            <person name="Kim J.-J."/>
        </authorList>
    </citation>
    <scope>NUCLEOTIDE SEQUENCE</scope>
    <source>
        <strain evidence="4">JGD-17</strain>
    </source>
</reference>
<dbReference type="InterPro" id="IPR000601">
    <property type="entry name" value="PKD_dom"/>
</dbReference>
<dbReference type="NCBIfam" id="TIGR02167">
    <property type="entry name" value="Liste_lipo_26"/>
    <property type="match status" value="9"/>
</dbReference>
<dbReference type="NCBIfam" id="TIGR04183">
    <property type="entry name" value="Por_Secre_tail"/>
    <property type="match status" value="1"/>
</dbReference>